<proteinExistence type="inferred from homology"/>
<accession>A0A9Q8SK98</accession>
<evidence type="ECO:0000256" key="3">
    <source>
        <dbReference type="ARBA" id="ARBA00006922"/>
    </source>
</evidence>
<dbReference type="GO" id="GO:0005634">
    <property type="term" value="C:nucleus"/>
    <property type="evidence" value="ECO:0007669"/>
    <property type="project" value="UniProtKB-SubCell"/>
</dbReference>
<organism evidence="10 11">
    <name type="scientific">Colletotrichum lupini</name>
    <dbReference type="NCBI Taxonomy" id="145971"/>
    <lineage>
        <taxon>Eukaryota</taxon>
        <taxon>Fungi</taxon>
        <taxon>Dikarya</taxon>
        <taxon>Ascomycota</taxon>
        <taxon>Pezizomycotina</taxon>
        <taxon>Sordariomycetes</taxon>
        <taxon>Hypocreomycetidae</taxon>
        <taxon>Glomerellales</taxon>
        <taxon>Glomerellaceae</taxon>
        <taxon>Colletotrichum</taxon>
        <taxon>Colletotrichum acutatum species complex</taxon>
    </lineage>
</organism>
<comment type="subcellular location">
    <subcellularLocation>
        <location evidence="2">Cytoplasm</location>
    </subcellularLocation>
    <subcellularLocation>
        <location evidence="1">Nucleus</location>
    </subcellularLocation>
</comment>
<feature type="compositionally biased region" description="Polar residues" evidence="9">
    <location>
        <begin position="329"/>
        <end position="339"/>
    </location>
</feature>
<name>A0A9Q8SK98_9PEZI</name>
<evidence type="ECO:0000256" key="7">
    <source>
        <dbReference type="ARBA" id="ARBA00023163"/>
    </source>
</evidence>
<dbReference type="Proteomes" id="UP000830671">
    <property type="component" value="Chromosome 2"/>
</dbReference>
<evidence type="ECO:0000313" key="10">
    <source>
        <dbReference type="EMBL" id="UQC78693.1"/>
    </source>
</evidence>
<keyword evidence="8" id="KW-0539">Nucleus</keyword>
<evidence type="ECO:0000256" key="4">
    <source>
        <dbReference type="ARBA" id="ARBA00022490"/>
    </source>
</evidence>
<evidence type="ECO:0000256" key="6">
    <source>
        <dbReference type="ARBA" id="ARBA00023015"/>
    </source>
</evidence>
<evidence type="ECO:0000256" key="2">
    <source>
        <dbReference type="ARBA" id="ARBA00004496"/>
    </source>
</evidence>
<keyword evidence="11" id="KW-1185">Reference proteome</keyword>
<dbReference type="AlphaFoldDB" id="A0A9Q8SK98"/>
<feature type="region of interest" description="Disordered" evidence="9">
    <location>
        <begin position="236"/>
        <end position="361"/>
    </location>
</feature>
<feature type="region of interest" description="Disordered" evidence="9">
    <location>
        <begin position="57"/>
        <end position="83"/>
    </location>
</feature>
<dbReference type="GO" id="GO:0005737">
    <property type="term" value="C:cytoplasm"/>
    <property type="evidence" value="ECO:0007669"/>
    <property type="project" value="UniProtKB-SubCell"/>
</dbReference>
<dbReference type="EMBL" id="CP019474">
    <property type="protein sequence ID" value="UQC78693.1"/>
    <property type="molecule type" value="Genomic_DNA"/>
</dbReference>
<keyword evidence="7" id="KW-0804">Transcription</keyword>
<dbReference type="InterPro" id="IPR013734">
    <property type="entry name" value="TF_Nrm1/Whi5"/>
</dbReference>
<feature type="compositionally biased region" description="Low complexity" evidence="9">
    <location>
        <begin position="452"/>
        <end position="469"/>
    </location>
</feature>
<evidence type="ECO:0000256" key="1">
    <source>
        <dbReference type="ARBA" id="ARBA00004123"/>
    </source>
</evidence>
<feature type="compositionally biased region" description="Low complexity" evidence="9">
    <location>
        <begin position="269"/>
        <end position="289"/>
    </location>
</feature>
<evidence type="ECO:0000256" key="5">
    <source>
        <dbReference type="ARBA" id="ARBA00022491"/>
    </source>
</evidence>
<evidence type="ECO:0000313" key="11">
    <source>
        <dbReference type="Proteomes" id="UP000830671"/>
    </source>
</evidence>
<feature type="region of interest" description="Disordered" evidence="9">
    <location>
        <begin position="110"/>
        <end position="168"/>
    </location>
</feature>
<gene>
    <name evidence="10" type="ORF">CLUP02_04170</name>
</gene>
<evidence type="ECO:0000256" key="9">
    <source>
        <dbReference type="SAM" id="MobiDB-lite"/>
    </source>
</evidence>
<keyword evidence="6" id="KW-0805">Transcription regulation</keyword>
<dbReference type="GeneID" id="73338196"/>
<evidence type="ECO:0000256" key="8">
    <source>
        <dbReference type="ARBA" id="ARBA00023242"/>
    </source>
</evidence>
<comment type="similarity">
    <text evidence="3">Belongs to the WHI5/NRM1 family.</text>
</comment>
<reference evidence="10" key="1">
    <citation type="journal article" date="2021" name="Mol. Plant Microbe Interact.">
        <title>Complete Genome Sequence of the Plant-Pathogenic Fungus Colletotrichum lupini.</title>
        <authorList>
            <person name="Baroncelli R."/>
            <person name="Pensec F."/>
            <person name="Da Lio D."/>
            <person name="Boufleur T."/>
            <person name="Vicente I."/>
            <person name="Sarrocco S."/>
            <person name="Picot A."/>
            <person name="Baraldi E."/>
            <person name="Sukno S."/>
            <person name="Thon M."/>
            <person name="Le Floch G."/>
        </authorList>
    </citation>
    <scope>NUCLEOTIDE SEQUENCE</scope>
    <source>
        <strain evidence="10">IMI 504893</strain>
    </source>
</reference>
<dbReference type="Pfam" id="PF08528">
    <property type="entry name" value="Whi5"/>
    <property type="match status" value="1"/>
</dbReference>
<feature type="compositionally biased region" description="Polar residues" evidence="9">
    <location>
        <begin position="57"/>
        <end position="69"/>
    </location>
</feature>
<protein>
    <recommendedName>
        <fullName evidence="12">Cyclin-dependent kinase</fullName>
    </recommendedName>
</protein>
<dbReference type="KEGG" id="clup:CLUP02_04170"/>
<feature type="compositionally biased region" description="Low complexity" evidence="9">
    <location>
        <begin position="236"/>
        <end position="255"/>
    </location>
</feature>
<keyword evidence="4" id="KW-0963">Cytoplasm</keyword>
<feature type="region of interest" description="Disordered" evidence="9">
    <location>
        <begin position="383"/>
        <end position="506"/>
    </location>
</feature>
<feature type="compositionally biased region" description="Acidic residues" evidence="9">
    <location>
        <begin position="438"/>
        <end position="451"/>
    </location>
</feature>
<evidence type="ECO:0008006" key="12">
    <source>
        <dbReference type="Google" id="ProtNLM"/>
    </source>
</evidence>
<keyword evidence="5" id="KW-0678">Repressor</keyword>
<sequence length="528" mass="56745">MSNVNKQFWKRLRGSEAHVQFSGLGYRILVLLQLHAGGSPFVLRSFQVGLGLGSEHCTSPSSIHGTPRNTLREDPDPQLRPLPSLSLPPPKLPFLQTFNGVHCTYTAATPKRQEKVMDPSSPAKRRALAPLDANVNAISSPTKLHKHSKLGAAPQSPRKSSIGGSPVKSLNLKRSFAAAAVDIFDENALVPKKKQCQEPASALAAASNATTTTTTTTTAAPVAVAAPAREVALAPEATSPVPAIPSASAAASTPAQTEMEMDVDPDATETQSEQSEEQNQQSEQQLEPEVVQGENELLPEQQQKGSRHETPRTRSASPADTSAVFDTSAMDTSQNTTILTEPDAEQARTLPPPRPRRLLTREEARQKARILRLKLGLANYKLQTGQENVPLDKLEVKPRPGQQPQETKMQTQTQTAERALPRVMVQPPSRRDGPPEKDAEEEVVEETETDEPAQSQESAEAEAATTRAPQVQEEKESQNVVSVLPRLDMDNLKAGNDEDEPTSAVSGGIVSSLLSLARGSSSSVSTSS</sequence>
<dbReference type="RefSeq" id="XP_049140329.1">
    <property type="nucleotide sequence ID" value="XM_049283186.1"/>
</dbReference>
<feature type="compositionally biased region" description="Polar residues" evidence="9">
    <location>
        <begin position="402"/>
        <end position="416"/>
    </location>
</feature>